<dbReference type="EMBL" id="FCOK02000001">
    <property type="protein sequence ID" value="SAL10602.1"/>
    <property type="molecule type" value="Genomic_DNA"/>
</dbReference>
<proteinExistence type="predicted"/>
<name>A0A158ESM8_9BURK</name>
<gene>
    <name evidence="1" type="ORF">AWB69_00189</name>
</gene>
<accession>A0A158ESM8</accession>
<protein>
    <submittedName>
        <fullName evidence="1">Uncharacterized protein</fullName>
    </submittedName>
</protein>
<evidence type="ECO:0000313" key="2">
    <source>
        <dbReference type="Proteomes" id="UP000054683"/>
    </source>
</evidence>
<evidence type="ECO:0000313" key="1">
    <source>
        <dbReference type="EMBL" id="SAL10602.1"/>
    </source>
</evidence>
<dbReference type="Proteomes" id="UP000054683">
    <property type="component" value="Unassembled WGS sequence"/>
</dbReference>
<dbReference type="AlphaFoldDB" id="A0A158ESM8"/>
<organism evidence="1 2">
    <name type="scientific">Caballeronia udeis</name>
    <dbReference type="NCBI Taxonomy" id="1232866"/>
    <lineage>
        <taxon>Bacteria</taxon>
        <taxon>Pseudomonadati</taxon>
        <taxon>Pseudomonadota</taxon>
        <taxon>Betaproteobacteria</taxon>
        <taxon>Burkholderiales</taxon>
        <taxon>Burkholderiaceae</taxon>
        <taxon>Caballeronia</taxon>
    </lineage>
</organism>
<sequence length="31" mass="3433">MIGEAARGSFPRRLAFFASAFGADNDFKRLI</sequence>
<reference evidence="1 2" key="1">
    <citation type="submission" date="2016-01" db="EMBL/GenBank/DDBJ databases">
        <authorList>
            <person name="Oliw E.H."/>
        </authorList>
    </citation>
    <scope>NUCLEOTIDE SEQUENCE [LARGE SCALE GENOMIC DNA]</scope>
    <source>
        <strain evidence="1">LMG 27134</strain>
    </source>
</reference>